<dbReference type="InterPro" id="IPR042099">
    <property type="entry name" value="ANL_N_sf"/>
</dbReference>
<reference evidence="6 7" key="1">
    <citation type="journal article" date="2014" name="Proc. Natl. Acad. Sci. U.S.A.">
        <title>Trajectory and genomic determinants of fungal-pathogen speciation and host adaptation.</title>
        <authorList>
            <person name="Hu X."/>
            <person name="Xiao G."/>
            <person name="Zheng P."/>
            <person name="Shang Y."/>
            <person name="Su Y."/>
            <person name="Zhang X."/>
            <person name="Liu X."/>
            <person name="Zhan S."/>
            <person name="St Leger R.J."/>
            <person name="Wang C."/>
        </authorList>
    </citation>
    <scope>NUCLEOTIDE SEQUENCE [LARGE SCALE GENOMIC DNA]</scope>
    <source>
        <strain evidence="6 7">ARSEF 977</strain>
    </source>
</reference>
<dbReference type="InterPro" id="IPR023213">
    <property type="entry name" value="CAT-like_dom_sf"/>
</dbReference>
<dbReference type="InterPro" id="IPR000873">
    <property type="entry name" value="AMP-dep_synth/lig_dom"/>
</dbReference>
<keyword evidence="1" id="KW-0596">Phosphopantetheine</keyword>
<evidence type="ECO:0000256" key="2">
    <source>
        <dbReference type="ARBA" id="ARBA00022553"/>
    </source>
</evidence>
<organism evidence="6 7">
    <name type="scientific">Metarhizium guizhouense (strain ARSEF 977)</name>
    <dbReference type="NCBI Taxonomy" id="1276136"/>
    <lineage>
        <taxon>Eukaryota</taxon>
        <taxon>Fungi</taxon>
        <taxon>Dikarya</taxon>
        <taxon>Ascomycota</taxon>
        <taxon>Pezizomycotina</taxon>
        <taxon>Sordariomycetes</taxon>
        <taxon>Hypocreomycetidae</taxon>
        <taxon>Hypocreales</taxon>
        <taxon>Clavicipitaceae</taxon>
        <taxon>Metarhizium</taxon>
    </lineage>
</organism>
<comment type="caution">
    <text evidence="6">The sequence shown here is derived from an EMBL/GenBank/DDBJ whole genome shotgun (WGS) entry which is preliminary data.</text>
</comment>
<dbReference type="EMBL" id="AZNH01000135">
    <property type="protein sequence ID" value="KID81564.1"/>
    <property type="molecule type" value="Genomic_DNA"/>
</dbReference>
<evidence type="ECO:0000313" key="6">
    <source>
        <dbReference type="EMBL" id="KID81564.1"/>
    </source>
</evidence>
<dbReference type="Gene3D" id="3.30.559.10">
    <property type="entry name" value="Chloramphenicol acetyltransferase-like domain"/>
    <property type="match status" value="1"/>
</dbReference>
<feature type="domain" description="AMP-dependent synthetase/ligase" evidence="4">
    <location>
        <begin position="569"/>
        <end position="674"/>
    </location>
</feature>
<dbReference type="SUPFAM" id="SSF56801">
    <property type="entry name" value="Acetyl-CoA synthetase-like"/>
    <property type="match status" value="1"/>
</dbReference>
<evidence type="ECO:0000259" key="5">
    <source>
        <dbReference type="Pfam" id="PF00668"/>
    </source>
</evidence>
<dbReference type="Pfam" id="PF00668">
    <property type="entry name" value="Condensation"/>
    <property type="match status" value="1"/>
</dbReference>
<dbReference type="SUPFAM" id="SSF52777">
    <property type="entry name" value="CoA-dependent acyltransferases"/>
    <property type="match status" value="3"/>
</dbReference>
<dbReference type="Gene3D" id="3.30.559.30">
    <property type="entry name" value="Nonribosomal peptide synthetase, condensation domain"/>
    <property type="match status" value="2"/>
</dbReference>
<protein>
    <submittedName>
        <fullName evidence="6">Non-ribosomal peptide synthetase</fullName>
    </submittedName>
</protein>
<dbReference type="HOGENOM" id="CLU_391845_0_0_1"/>
<evidence type="ECO:0000259" key="4">
    <source>
        <dbReference type="Pfam" id="PF00501"/>
    </source>
</evidence>
<feature type="domain" description="Condensation" evidence="5">
    <location>
        <begin position="3"/>
        <end position="254"/>
    </location>
</feature>
<gene>
    <name evidence="6" type="ORF">MGU_11086</name>
</gene>
<proteinExistence type="inferred from homology"/>
<name>A0A0B4HQ64_METGA</name>
<comment type="similarity">
    <text evidence="3">Belongs to the NRP synthetase family.</text>
</comment>
<keyword evidence="7" id="KW-1185">Reference proteome</keyword>
<dbReference type="OrthoDB" id="416786at2759"/>
<dbReference type="Gene3D" id="3.40.50.12780">
    <property type="entry name" value="N-terminal domain of ligase-like"/>
    <property type="match status" value="1"/>
</dbReference>
<dbReference type="Proteomes" id="UP000031192">
    <property type="component" value="Unassembled WGS sequence"/>
</dbReference>
<accession>A0A0B4HQ64</accession>
<dbReference type="Pfam" id="PF00501">
    <property type="entry name" value="AMP-binding"/>
    <property type="match status" value="1"/>
</dbReference>
<dbReference type="GO" id="GO:0003824">
    <property type="term" value="F:catalytic activity"/>
    <property type="evidence" value="ECO:0007669"/>
    <property type="project" value="InterPro"/>
</dbReference>
<dbReference type="AlphaFoldDB" id="A0A0B4HQ64"/>
<evidence type="ECO:0000256" key="1">
    <source>
        <dbReference type="ARBA" id="ARBA00022450"/>
    </source>
</evidence>
<dbReference type="PANTHER" id="PTHR45398:SF1">
    <property type="entry name" value="ENZYME, PUTATIVE (JCVI)-RELATED"/>
    <property type="match status" value="1"/>
</dbReference>
<keyword evidence="2" id="KW-0597">Phosphoprotein</keyword>
<evidence type="ECO:0000313" key="7">
    <source>
        <dbReference type="Proteomes" id="UP000031192"/>
    </source>
</evidence>
<dbReference type="PANTHER" id="PTHR45398">
    <property type="match status" value="1"/>
</dbReference>
<sequence>MTHALMDAQSLPIIVRDLEKAYAGQALPLRTPFRAYVEHITCTSDSNRLLYWKEYLAGVHSCNLPGDVGLSPSNTEPKSLYGYITLPNTVTTSISEICRERELTRSEFLHLAWSLVLSFFTGTRQVCFGYISSGRDSPIDGVEDIVGPLINMLIARVHLGESFSTVMAAINKYSIEHLENQHVSLAEIQHEVSVNQLFNTNITICKARGGPSAVDGSMKLVEIIEEDPHEYDVVLIATLNQDDTEVMIQYRTDFATLAYAQEIQAALHGVIGFLGSTMWQDPRAKMSGDRTAYDSLYDAYFYRTLGTDEASALDKWKSQFKAIDAGHFPSLPCATYKANINALASYMIDNLQWRNDYDVTTQVLASWAILQACYTRSTDISVGICPPGTKHGTASGVMLEPTPMQLRVDLKQHVVSYLDLVQSTITTYSELPRLPTQRLRGLSDELALAFDFQTVLSIDDASGQSRTPSPSVTSNAYYRPRVFSMHLNVSTSSVHLAASFDDYVISTRQVTRLFSQLETVIRQVCSLSDSSLILTEIDTISDNDLRCISSWNGKPYENVQDLIHNLISRRVQAMPQSLAISAWDGELTYSQLDRLSTRLAHQLIHLSIHPEVIVPIYSEKSMWVPVSVVAVMKAGGAGVMIDSTERIERACCIVSQVSATLVLTSSRNLERATQFQGVRLLVVDEASMNGFPDPEGCVARTTTS</sequence>
<evidence type="ECO:0000256" key="3">
    <source>
        <dbReference type="ARBA" id="ARBA00029454"/>
    </source>
</evidence>
<dbReference type="InterPro" id="IPR001242">
    <property type="entry name" value="Condensation_dom"/>
</dbReference>